<feature type="domain" description="Thioesterase TesA-like" evidence="2">
    <location>
        <begin position="29"/>
        <end position="207"/>
    </location>
</feature>
<dbReference type="SUPFAM" id="SSF53474">
    <property type="entry name" value="alpha/beta-Hydrolases"/>
    <property type="match status" value="1"/>
</dbReference>
<dbReference type="Proteomes" id="UP000192911">
    <property type="component" value="Unassembled WGS sequence"/>
</dbReference>
<keyword evidence="4" id="KW-1185">Reference proteome</keyword>
<protein>
    <submittedName>
        <fullName evidence="3">Pimeloyl-ACP methyl ester carboxylesterase</fullName>
    </submittedName>
</protein>
<dbReference type="InterPro" id="IPR020802">
    <property type="entry name" value="TesA-like"/>
</dbReference>
<dbReference type="SMART" id="SM00824">
    <property type="entry name" value="PKS_TE"/>
    <property type="match status" value="1"/>
</dbReference>
<dbReference type="RefSeq" id="WP_085226790.1">
    <property type="nucleotide sequence ID" value="NZ_BSQD01000005.1"/>
</dbReference>
<dbReference type="GO" id="GO:0016787">
    <property type="term" value="F:hydrolase activity"/>
    <property type="evidence" value="ECO:0007669"/>
    <property type="project" value="UniProtKB-KW"/>
</dbReference>
<organism evidence="3 4">
    <name type="scientific">Trinickia caryophylli</name>
    <name type="common">Paraburkholderia caryophylli</name>
    <dbReference type="NCBI Taxonomy" id="28094"/>
    <lineage>
        <taxon>Bacteria</taxon>
        <taxon>Pseudomonadati</taxon>
        <taxon>Pseudomonadota</taxon>
        <taxon>Betaproteobacteria</taxon>
        <taxon>Burkholderiales</taxon>
        <taxon>Burkholderiaceae</taxon>
        <taxon>Trinickia</taxon>
    </lineage>
</organism>
<accession>A0A1X7DWR9</accession>
<dbReference type="Gene3D" id="3.40.50.1820">
    <property type="entry name" value="alpha/beta hydrolase"/>
    <property type="match status" value="1"/>
</dbReference>
<dbReference type="STRING" id="28094.SAMN06295900_104156"/>
<dbReference type="InterPro" id="IPR050266">
    <property type="entry name" value="AB_hydrolase_sf"/>
</dbReference>
<name>A0A1X7DWR9_TRICW</name>
<proteinExistence type="predicted"/>
<dbReference type="Pfam" id="PF12697">
    <property type="entry name" value="Abhydrolase_6"/>
    <property type="match status" value="1"/>
</dbReference>
<reference evidence="4" key="1">
    <citation type="submission" date="2017-04" db="EMBL/GenBank/DDBJ databases">
        <authorList>
            <person name="Varghese N."/>
            <person name="Submissions S."/>
        </authorList>
    </citation>
    <scope>NUCLEOTIDE SEQUENCE [LARGE SCALE GENOMIC DNA]</scope>
    <source>
        <strain evidence="4">Ballard 720</strain>
    </source>
</reference>
<dbReference type="PANTHER" id="PTHR43798:SF31">
    <property type="entry name" value="AB HYDROLASE SUPERFAMILY PROTEIN YCLE"/>
    <property type="match status" value="1"/>
</dbReference>
<sequence length="279" mass="30057">MQIRTRGTTIHVETQGSGNPALVFLHYWGGSSRTWDGVARELRADHEIVAIDHRGWGESGVPDEGYGIADMANDAQDVIEALGLRRYVLVGHSMGGKVAQLLASRRPTGLEGLVLVAPSPPSAMALPDEQRKAMAGAYDSRESICWVLDHVLTAQRLSNESREQVIADSLRGARKAKEAWPNAAMLEDITADVGFVDVPVQVIAGELDQVDRVETLQKELLSRMAGARLHVLPGIGHLSPLEAPSAVAALIGEFVRTVRARIDASVPQASRRVATAADR</sequence>
<dbReference type="InterPro" id="IPR029058">
    <property type="entry name" value="AB_hydrolase_fold"/>
</dbReference>
<dbReference type="PANTHER" id="PTHR43798">
    <property type="entry name" value="MONOACYLGLYCEROL LIPASE"/>
    <property type="match status" value="1"/>
</dbReference>
<evidence type="ECO:0000259" key="2">
    <source>
        <dbReference type="SMART" id="SM00824"/>
    </source>
</evidence>
<dbReference type="OrthoDB" id="9780765at2"/>
<dbReference type="PRINTS" id="PR00111">
    <property type="entry name" value="ABHYDROLASE"/>
</dbReference>
<dbReference type="AlphaFoldDB" id="A0A1X7DWR9"/>
<evidence type="ECO:0000313" key="3">
    <source>
        <dbReference type="EMBL" id="SMF23145.1"/>
    </source>
</evidence>
<gene>
    <name evidence="3" type="ORF">SAMN06295900_104156</name>
</gene>
<dbReference type="GeneID" id="95551393"/>
<evidence type="ECO:0000256" key="1">
    <source>
        <dbReference type="ARBA" id="ARBA00022801"/>
    </source>
</evidence>
<dbReference type="InterPro" id="IPR000073">
    <property type="entry name" value="AB_hydrolase_1"/>
</dbReference>
<keyword evidence="1" id="KW-0378">Hydrolase</keyword>
<dbReference type="GO" id="GO:0016020">
    <property type="term" value="C:membrane"/>
    <property type="evidence" value="ECO:0007669"/>
    <property type="project" value="TreeGrafter"/>
</dbReference>
<evidence type="ECO:0000313" key="4">
    <source>
        <dbReference type="Proteomes" id="UP000192911"/>
    </source>
</evidence>
<dbReference type="EMBL" id="FXAH01000004">
    <property type="protein sequence ID" value="SMF23145.1"/>
    <property type="molecule type" value="Genomic_DNA"/>
</dbReference>